<gene>
    <name evidence="2" type="ORF">ATEIFO6365_0005039600</name>
</gene>
<sequence>MSCMNLPNFVKYMKRDPTGRGCTHLGKDGVLRTLSGDNEVLDARGLNSEEIKQILDTMPPPMSRMVQKEDFRGVDGTKVTSEEALFHPAPGILPTKPSEEESAERRELVKQSQEAYLQAKREQKLSWSSNSQDDLL</sequence>
<protein>
    <submittedName>
        <fullName evidence="2">Uncharacterized protein</fullName>
    </submittedName>
</protein>
<feature type="compositionally biased region" description="Basic and acidic residues" evidence="1">
    <location>
        <begin position="97"/>
        <end position="109"/>
    </location>
</feature>
<reference evidence="2 3" key="1">
    <citation type="submission" date="2020-01" db="EMBL/GenBank/DDBJ databases">
        <title>Aspergillus terreus IFO 6365 whole genome shotgun sequence.</title>
        <authorList>
            <person name="Kanamasa S."/>
            <person name="Takahashi H."/>
        </authorList>
    </citation>
    <scope>NUCLEOTIDE SEQUENCE [LARGE SCALE GENOMIC DNA]</scope>
    <source>
        <strain evidence="2 3">IFO 6365</strain>
    </source>
</reference>
<dbReference type="OrthoDB" id="3660917at2759"/>
<feature type="compositionally biased region" description="Basic and acidic residues" evidence="1">
    <location>
        <begin position="74"/>
        <end position="85"/>
    </location>
</feature>
<evidence type="ECO:0000256" key="1">
    <source>
        <dbReference type="SAM" id="MobiDB-lite"/>
    </source>
</evidence>
<keyword evidence="3" id="KW-1185">Reference proteome</keyword>
<proteinExistence type="predicted"/>
<feature type="region of interest" description="Disordered" evidence="1">
    <location>
        <begin position="74"/>
        <end position="111"/>
    </location>
</feature>
<accession>A0A5M3Z126</accession>
<comment type="caution">
    <text evidence="2">The sequence shown here is derived from an EMBL/GenBank/DDBJ whole genome shotgun (WGS) entry which is preliminary data.</text>
</comment>
<name>A0A5M3Z126_ASPTE</name>
<organism evidence="2 3">
    <name type="scientific">Aspergillus terreus</name>
    <dbReference type="NCBI Taxonomy" id="33178"/>
    <lineage>
        <taxon>Eukaryota</taxon>
        <taxon>Fungi</taxon>
        <taxon>Dikarya</taxon>
        <taxon>Ascomycota</taxon>
        <taxon>Pezizomycotina</taxon>
        <taxon>Eurotiomycetes</taxon>
        <taxon>Eurotiomycetidae</taxon>
        <taxon>Eurotiales</taxon>
        <taxon>Aspergillaceae</taxon>
        <taxon>Aspergillus</taxon>
        <taxon>Aspergillus subgen. Circumdati</taxon>
    </lineage>
</organism>
<dbReference type="EMBL" id="BLJY01000005">
    <property type="protein sequence ID" value="GFF16206.1"/>
    <property type="molecule type" value="Genomic_DNA"/>
</dbReference>
<evidence type="ECO:0000313" key="3">
    <source>
        <dbReference type="Proteomes" id="UP000452235"/>
    </source>
</evidence>
<dbReference type="Proteomes" id="UP000452235">
    <property type="component" value="Unassembled WGS sequence"/>
</dbReference>
<evidence type="ECO:0000313" key="2">
    <source>
        <dbReference type="EMBL" id="GFF16206.1"/>
    </source>
</evidence>
<dbReference type="AlphaFoldDB" id="A0A5M3Z126"/>